<dbReference type="HOGENOM" id="CLU_1508262_0_0_7"/>
<gene>
    <name evidence="3" type="ORF">Desaf_3374</name>
</gene>
<dbReference type="KEGG" id="daf:Desaf_3374"/>
<evidence type="ECO:0000259" key="2">
    <source>
        <dbReference type="PROSITE" id="PS50222"/>
    </source>
</evidence>
<dbReference type="InterPro" id="IPR002048">
    <property type="entry name" value="EF_hand_dom"/>
</dbReference>
<dbReference type="SUPFAM" id="SSF47473">
    <property type="entry name" value="EF-hand"/>
    <property type="match status" value="1"/>
</dbReference>
<name>F3YWT7_DESAF</name>
<dbReference type="PROSITE" id="PS00018">
    <property type="entry name" value="EF_HAND_1"/>
    <property type="match status" value="3"/>
</dbReference>
<dbReference type="AlphaFoldDB" id="F3YWT7"/>
<organism evidence="3 4">
    <name type="scientific">Desulfocurvibacter africanus subsp. africanus str. Walvis Bay</name>
    <dbReference type="NCBI Taxonomy" id="690850"/>
    <lineage>
        <taxon>Bacteria</taxon>
        <taxon>Pseudomonadati</taxon>
        <taxon>Thermodesulfobacteriota</taxon>
        <taxon>Desulfovibrionia</taxon>
        <taxon>Desulfovibrionales</taxon>
        <taxon>Desulfovibrionaceae</taxon>
        <taxon>Desulfocurvibacter</taxon>
    </lineage>
</organism>
<dbReference type="eggNOG" id="COG5126">
    <property type="taxonomic scope" value="Bacteria"/>
</dbReference>
<dbReference type="STRING" id="690850.Desaf_3374"/>
<dbReference type="InterPro" id="IPR011992">
    <property type="entry name" value="EF-hand-dom_pair"/>
</dbReference>
<dbReference type="InterPro" id="IPR018247">
    <property type="entry name" value="EF_Hand_1_Ca_BS"/>
</dbReference>
<keyword evidence="4" id="KW-1185">Reference proteome</keyword>
<dbReference type="Proteomes" id="UP000007844">
    <property type="component" value="Chromosome"/>
</dbReference>
<feature type="chain" id="PRO_5003304543" evidence="1">
    <location>
        <begin position="23"/>
        <end position="178"/>
    </location>
</feature>
<dbReference type="PROSITE" id="PS50222">
    <property type="entry name" value="EF_HAND_2"/>
    <property type="match status" value="2"/>
</dbReference>
<accession>F3YWT7</accession>
<reference evidence="3 4" key="1">
    <citation type="journal article" date="2011" name="J. Bacteriol.">
        <title>Genome sequence of the mercury-methylating and pleomorphic Desulfovibrio africanus Strain Walvis Bay.</title>
        <authorList>
            <person name="Brown S.D."/>
            <person name="Wall J.D."/>
            <person name="Kucken A.M."/>
            <person name="Gilmour C.C."/>
            <person name="Podar M."/>
            <person name="Brandt C.C."/>
            <person name="Teshima H."/>
            <person name="Detter J.C."/>
            <person name="Han C.S."/>
            <person name="Land M.L."/>
            <person name="Lucas S."/>
            <person name="Han J."/>
            <person name="Pennacchio L."/>
            <person name="Nolan M."/>
            <person name="Pitluck S."/>
            <person name="Woyke T."/>
            <person name="Goodwin L."/>
            <person name="Palumbo A.V."/>
            <person name="Elias D.A."/>
        </authorList>
    </citation>
    <scope>NUCLEOTIDE SEQUENCE [LARGE SCALE GENOMIC DNA]</scope>
    <source>
        <strain evidence="3 4">Walvis Bay</strain>
    </source>
</reference>
<evidence type="ECO:0000313" key="3">
    <source>
        <dbReference type="EMBL" id="EGJ51661.1"/>
    </source>
</evidence>
<sequence precursor="true">MKRIVAILATVALMAAAGSALAQGQGMGGQSKGQGQGRGQAMGGKPGYGYAMMAGGGFEIVDQDKDGRISSQEFQQSFQKWDRNADGYLDQTEWQAGHGQLTGQGQGSMGMGRWANFQDMDTNKDGQISLEEFQVRHPGMSQKDMTLIDTDGNGTISAQEWDKFRSAHGGMKGGMKMQ</sequence>
<proteinExistence type="predicted"/>
<protein>
    <submittedName>
        <fullName evidence="3">Signal transduction protein</fullName>
    </submittedName>
</protein>
<feature type="domain" description="EF-hand" evidence="2">
    <location>
        <begin position="69"/>
        <end position="104"/>
    </location>
</feature>
<keyword evidence="1" id="KW-0732">Signal</keyword>
<dbReference type="SMART" id="SM00054">
    <property type="entry name" value="EFh"/>
    <property type="match status" value="3"/>
</dbReference>
<dbReference type="GO" id="GO:0005509">
    <property type="term" value="F:calcium ion binding"/>
    <property type="evidence" value="ECO:0007669"/>
    <property type="project" value="InterPro"/>
</dbReference>
<evidence type="ECO:0000313" key="4">
    <source>
        <dbReference type="Proteomes" id="UP000007844"/>
    </source>
</evidence>
<dbReference type="Pfam" id="PF13202">
    <property type="entry name" value="EF-hand_5"/>
    <property type="match status" value="4"/>
</dbReference>
<dbReference type="RefSeq" id="WP_014261281.1">
    <property type="nucleotide sequence ID" value="NC_016629.1"/>
</dbReference>
<feature type="signal peptide" evidence="1">
    <location>
        <begin position="1"/>
        <end position="22"/>
    </location>
</feature>
<feature type="domain" description="EF-hand" evidence="2">
    <location>
        <begin position="117"/>
        <end position="143"/>
    </location>
</feature>
<evidence type="ECO:0000256" key="1">
    <source>
        <dbReference type="SAM" id="SignalP"/>
    </source>
</evidence>
<dbReference type="EMBL" id="CP003221">
    <property type="protein sequence ID" value="EGJ51661.1"/>
    <property type="molecule type" value="Genomic_DNA"/>
</dbReference>
<dbReference type="Gene3D" id="1.10.238.10">
    <property type="entry name" value="EF-hand"/>
    <property type="match status" value="2"/>
</dbReference>